<sequence length="42" mass="4705">MRTILLVVKDMGVKKTRSCIGQQKRFRKTGAGRAVAHRPDHG</sequence>
<dbReference type="EMBL" id="CBLX010000004">
    <property type="protein sequence ID" value="CDG38658.1"/>
    <property type="molecule type" value="Genomic_DNA"/>
</dbReference>
<dbReference type="AlphaFoldDB" id="A0A060QDA1"/>
<evidence type="ECO:0000313" key="2">
    <source>
        <dbReference type="Proteomes" id="UP000027583"/>
    </source>
</evidence>
<comment type="caution">
    <text evidence="1">The sequence shown here is derived from an EMBL/GenBank/DDBJ whole genome shotgun (WGS) entry which is preliminary data.</text>
</comment>
<gene>
    <name evidence="1" type="ORF">ASAP_0613</name>
</gene>
<evidence type="ECO:0000313" key="1">
    <source>
        <dbReference type="EMBL" id="CDG38658.1"/>
    </source>
</evidence>
<reference evidence="1 2" key="1">
    <citation type="journal article" date="2014" name="Genome Biol. Evol.">
        <title>Acetic acid bacteria genomes reveal functional traits for adaptation to life in insect guts.</title>
        <authorList>
            <person name="Chouaia B."/>
            <person name="Gaiarsa S."/>
            <person name="Crotti E."/>
            <person name="Comandatore F."/>
            <person name="Degli Esposti M."/>
            <person name="Ricci I."/>
            <person name="Alma A."/>
            <person name="Favia G."/>
            <person name="Bandi C."/>
            <person name="Daffonchio D."/>
        </authorList>
    </citation>
    <scope>NUCLEOTIDE SEQUENCE [LARGE SCALE GENOMIC DNA]</scope>
    <source>
        <strain evidence="1 2">SF2.1</strain>
    </source>
</reference>
<name>A0A060QDA1_9PROT</name>
<dbReference type="Proteomes" id="UP000027583">
    <property type="component" value="Unassembled WGS sequence"/>
</dbReference>
<accession>A0A060QDA1</accession>
<reference evidence="1 2" key="2">
    <citation type="journal article" date="2014" name="PLoS ONE">
        <title>Evolution of mitochondria reconstructed from the energy metabolism of living bacteria.</title>
        <authorList>
            <person name="Degli Esposti M."/>
            <person name="Chouaia B."/>
            <person name="Comandatore F."/>
            <person name="Crotti E."/>
            <person name="Sassera D."/>
            <person name="Lievens P.M."/>
            <person name="Daffonchio D."/>
            <person name="Bandi C."/>
        </authorList>
    </citation>
    <scope>NUCLEOTIDE SEQUENCE [LARGE SCALE GENOMIC DNA]</scope>
    <source>
        <strain evidence="1 2">SF2.1</strain>
    </source>
</reference>
<organism evidence="1 2">
    <name type="scientific">Asaia bogorensis</name>
    <dbReference type="NCBI Taxonomy" id="91915"/>
    <lineage>
        <taxon>Bacteria</taxon>
        <taxon>Pseudomonadati</taxon>
        <taxon>Pseudomonadota</taxon>
        <taxon>Alphaproteobacteria</taxon>
        <taxon>Acetobacterales</taxon>
        <taxon>Acetobacteraceae</taxon>
        <taxon>Asaia</taxon>
    </lineage>
</organism>
<proteinExistence type="predicted"/>
<protein>
    <submittedName>
        <fullName evidence="1">Uncharacterized protein</fullName>
    </submittedName>
</protein>